<dbReference type="Pfam" id="PF00172">
    <property type="entry name" value="Zn_clus"/>
    <property type="match status" value="1"/>
</dbReference>
<proteinExistence type="predicted"/>
<dbReference type="AlphaFoldDB" id="A0A8H6RCE9"/>
<dbReference type="InterPro" id="IPR001138">
    <property type="entry name" value="Zn2Cys6_DnaBD"/>
</dbReference>
<organism evidence="5 6">
    <name type="scientific">Pseudocercospora fuligena</name>
    <dbReference type="NCBI Taxonomy" id="685502"/>
    <lineage>
        <taxon>Eukaryota</taxon>
        <taxon>Fungi</taxon>
        <taxon>Dikarya</taxon>
        <taxon>Ascomycota</taxon>
        <taxon>Pezizomycotina</taxon>
        <taxon>Dothideomycetes</taxon>
        <taxon>Dothideomycetidae</taxon>
        <taxon>Mycosphaerellales</taxon>
        <taxon>Mycosphaerellaceae</taxon>
        <taxon>Pseudocercospora</taxon>
    </lineage>
</organism>
<sequence length="685" mass="75501">EPQERAKVASLDALGPWQAFWLSSAGVPACFAVTYLNGARSIRTGLRQCDKRQPTCLRCEKLGKPCPGYDKKRKFVDEGITLRKKYQSSSDHASSSEQVAVPVAQASVTPSTSSPAVNSTNQNAIAGSTTLPPNRFAGIDNTLFAQRAASTSTPSHGLPTVPLDPVTEAMLLADTPAQIPLTDTDPMLDEMWKNQTFDPEFFDLQPDAYYSAAGNTCGFLPNVPEIVDEVDQSDILLSNSVSGTPLSTGIISGSYSDSYADPVRHSNLWAPESQLTTTLRDALLRNAIAAVAAKQLGRTKGTKPFTYQQSQKPSAMEVLEDSNVDWFYKAANYYDKAIAFSRQYLQAVSGGLSNPPSPDPQMAASMANSDDLIVAVSIFSLYESLDNLDTGWLQHLAGLKSLLKAMSPSQQMENQVSPSLTVGRLASFWNFARADYQAAYLNRQTTLLDTDDIALWNSCGLEVQQDESLYNSPEHIKDDPRHCRVLAELVAHTLLWLVLRVMNYLASDENSTARQSQWEQLSRQLDHWYGNLPATFQPVAQIRHPASGRTSRSQLTEAFFSIDVCAASMQLYHFARILLLLHRPINVERSAFRNRLKAYREVSTEAIRHAHEIVGIALGRPQPAIRVEMLLPLSTAGACLEENDERKVVLELLRAIEKDTGCATGLRCQELIQEWGWTAEPEGIA</sequence>
<comment type="caution">
    <text evidence="5">The sequence shown here is derived from an EMBL/GenBank/DDBJ whole genome shotgun (WGS) entry which is preliminary data.</text>
</comment>
<evidence type="ECO:0000256" key="1">
    <source>
        <dbReference type="ARBA" id="ARBA00004123"/>
    </source>
</evidence>
<accession>A0A8H6RCE9</accession>
<dbReference type="PANTHER" id="PTHR37534:SF9">
    <property type="entry name" value="ZN(II)2CYS6 TRANSCRIPTION FACTOR (EUROFUNG)"/>
    <property type="match status" value="1"/>
</dbReference>
<keyword evidence="2" id="KW-0539">Nucleus</keyword>
<dbReference type="GO" id="GO:0005634">
    <property type="term" value="C:nucleus"/>
    <property type="evidence" value="ECO:0007669"/>
    <property type="project" value="UniProtKB-SubCell"/>
</dbReference>
<dbReference type="PANTHER" id="PTHR37534">
    <property type="entry name" value="TRANSCRIPTIONAL ACTIVATOR PROTEIN UGA3"/>
    <property type="match status" value="1"/>
</dbReference>
<dbReference type="CDD" id="cd12148">
    <property type="entry name" value="fungal_TF_MHR"/>
    <property type="match status" value="1"/>
</dbReference>
<dbReference type="EMBL" id="JABCIY010000193">
    <property type="protein sequence ID" value="KAF7189285.1"/>
    <property type="molecule type" value="Genomic_DNA"/>
</dbReference>
<feature type="region of interest" description="Disordered" evidence="3">
    <location>
        <begin position="87"/>
        <end position="121"/>
    </location>
</feature>
<protein>
    <submittedName>
        <fullName evidence="5">Transcription activator AMTR1</fullName>
    </submittedName>
</protein>
<evidence type="ECO:0000256" key="3">
    <source>
        <dbReference type="SAM" id="MobiDB-lite"/>
    </source>
</evidence>
<dbReference type="GO" id="GO:0008270">
    <property type="term" value="F:zinc ion binding"/>
    <property type="evidence" value="ECO:0007669"/>
    <property type="project" value="InterPro"/>
</dbReference>
<keyword evidence="6" id="KW-1185">Reference proteome</keyword>
<dbReference type="OrthoDB" id="5418899at2759"/>
<comment type="subcellular location">
    <subcellularLocation>
        <location evidence="1">Nucleus</location>
    </subcellularLocation>
</comment>
<feature type="domain" description="Zn(2)-C6 fungal-type" evidence="4">
    <location>
        <begin position="47"/>
        <end position="74"/>
    </location>
</feature>
<gene>
    <name evidence="5" type="ORF">HII31_09438</name>
</gene>
<dbReference type="InterPro" id="IPR021858">
    <property type="entry name" value="Fun_TF"/>
</dbReference>
<dbReference type="CDD" id="cd00067">
    <property type="entry name" value="GAL4"/>
    <property type="match status" value="1"/>
</dbReference>
<reference evidence="5" key="1">
    <citation type="submission" date="2020-04" db="EMBL/GenBank/DDBJ databases">
        <title>Draft genome resource of the tomato pathogen Pseudocercospora fuligena.</title>
        <authorList>
            <person name="Zaccaron A."/>
        </authorList>
    </citation>
    <scope>NUCLEOTIDE SEQUENCE</scope>
    <source>
        <strain evidence="5">PF001</strain>
    </source>
</reference>
<dbReference type="GO" id="GO:0000976">
    <property type="term" value="F:transcription cis-regulatory region binding"/>
    <property type="evidence" value="ECO:0007669"/>
    <property type="project" value="TreeGrafter"/>
</dbReference>
<evidence type="ECO:0000313" key="6">
    <source>
        <dbReference type="Proteomes" id="UP000660729"/>
    </source>
</evidence>
<name>A0A8H6RCE9_9PEZI</name>
<evidence type="ECO:0000313" key="5">
    <source>
        <dbReference type="EMBL" id="KAF7189285.1"/>
    </source>
</evidence>
<dbReference type="GO" id="GO:0000981">
    <property type="term" value="F:DNA-binding transcription factor activity, RNA polymerase II-specific"/>
    <property type="evidence" value="ECO:0007669"/>
    <property type="project" value="InterPro"/>
</dbReference>
<evidence type="ECO:0000256" key="2">
    <source>
        <dbReference type="ARBA" id="ARBA00023242"/>
    </source>
</evidence>
<dbReference type="Pfam" id="PF11951">
    <property type="entry name" value="Fungal_trans_2"/>
    <property type="match status" value="2"/>
</dbReference>
<feature type="compositionally biased region" description="Polar residues" evidence="3">
    <location>
        <begin position="106"/>
        <end position="121"/>
    </location>
</feature>
<dbReference type="GO" id="GO:0045944">
    <property type="term" value="P:positive regulation of transcription by RNA polymerase II"/>
    <property type="evidence" value="ECO:0007669"/>
    <property type="project" value="TreeGrafter"/>
</dbReference>
<evidence type="ECO:0000259" key="4">
    <source>
        <dbReference type="Pfam" id="PF00172"/>
    </source>
</evidence>
<dbReference type="Proteomes" id="UP000660729">
    <property type="component" value="Unassembled WGS sequence"/>
</dbReference>
<feature type="non-terminal residue" evidence="5">
    <location>
        <position position="1"/>
    </location>
</feature>